<keyword evidence="4" id="KW-0433">Leucine-rich repeat</keyword>
<sequence>MDIRSSCIPIVALLLILLIPFGNSQSSNILCADKERRALLSFRSGLIDSLGRLSSWSSAAEEDCCRWTGVRCDNVTGRVVGLHLRNPLYLNDDIKSFLKSQLQGKISPSLLELEFLSHLDLSYNNFIDSDGGIPSFLGSMKSLTYLDLSSSGFHGMVPHQLGNLSRLTYLGLGYNYGLFVDNLSWMSGLYSLKYLNMGVVKFGKEINWLQAMSTLSSLSELHLFGCGLESMYPSLGNVNFTSLTSLDLSGNHFKHEVPNWLGNLSSSLLSLDLSDNSLQGEIPIILSNLRSLSLLDLRINGFTGKIPEWLGQFKYLEYLALDLNSFYGLIPASLGNLSSLVVLSLSVNKLLSGNLPKNLGLLSNLGTLFIGDTSLTGVVSEEHFAKLSKLKNLDMSESNFSFNVSSNWIPPFQLKFIQMSSCKMGPKFPAWLQTQTFVELLSISNTQISDIAPNWFWNMVSRVEWFDLSNNQIRGDISVVLLNSTIINISSNHFKGELPRLSANVEVLNIESNNFSGYISSFLCCKENRRNNLEVLAASNNLLSGEISSCWGYWQSLTHLNLGSNNLSGGIPNSMGSLSNLHSLRLQKNSFSGHIPSSLLNCTSLGLIDFGENEFTGIIPSWMGEMANLLVLRLRSNRFNGNIPTQICLLASILIIDLANNSLSGLVPKCLNNLSRMAMVDNWDDGVYFDALEYSYDYGSYMENVLLVTKGRESGYNSILKFLRSIDLSSNNLFGSIPTEIFDLSGLRFLNMSHNCFVGEISENIGGMTTMECLDLSHNNLSGKIPQSMSKLTSLDCLNLSYNHLSGRIPSSTQLQSLNETSFIGNAGLCGAPLSINCSKDDKSQGSTPVHKNWVESEMFWFYIGMGMGFTMGVWGVCVVLFFKRSWRHAYFKFLDELKDQIYVAALLKVIRKVMERRYTFELS</sequence>
<evidence type="ECO:0000313" key="17">
    <source>
        <dbReference type="Proteomes" id="UP001642360"/>
    </source>
</evidence>
<evidence type="ECO:0000256" key="1">
    <source>
        <dbReference type="ARBA" id="ARBA00004251"/>
    </source>
</evidence>
<dbReference type="GO" id="GO:0006952">
    <property type="term" value="P:defense response"/>
    <property type="evidence" value="ECO:0007669"/>
    <property type="project" value="UniProtKB-ARBA"/>
</dbReference>
<feature type="signal peptide" evidence="13">
    <location>
        <begin position="1"/>
        <end position="24"/>
    </location>
</feature>
<dbReference type="Pfam" id="PF13855">
    <property type="entry name" value="LRR_8"/>
    <property type="match status" value="1"/>
</dbReference>
<dbReference type="FunFam" id="3.80.10.10:FF:000383">
    <property type="entry name" value="Leucine-rich repeat receptor protein kinase EMS1"/>
    <property type="match status" value="1"/>
</dbReference>
<keyword evidence="8 12" id="KW-1133">Transmembrane helix</keyword>
<dbReference type="InterPro" id="IPR001611">
    <property type="entry name" value="Leu-rich_rpt"/>
</dbReference>
<dbReference type="GO" id="GO:0051707">
    <property type="term" value="P:response to other organism"/>
    <property type="evidence" value="ECO:0007669"/>
    <property type="project" value="UniProtKB-ARBA"/>
</dbReference>
<evidence type="ECO:0000256" key="7">
    <source>
        <dbReference type="ARBA" id="ARBA00022737"/>
    </source>
</evidence>
<dbReference type="SUPFAM" id="SSF52058">
    <property type="entry name" value="L domain-like"/>
    <property type="match status" value="3"/>
</dbReference>
<dbReference type="AlphaFoldDB" id="A0ABC8SVJ5"/>
<dbReference type="Gene3D" id="3.80.10.10">
    <property type="entry name" value="Ribonuclease Inhibitor"/>
    <property type="match status" value="5"/>
</dbReference>
<evidence type="ECO:0000256" key="13">
    <source>
        <dbReference type="SAM" id="SignalP"/>
    </source>
</evidence>
<dbReference type="FunFam" id="3.80.10.10:FF:000111">
    <property type="entry name" value="LRR receptor-like serine/threonine-protein kinase ERECTA"/>
    <property type="match status" value="1"/>
</dbReference>
<evidence type="ECO:0000256" key="2">
    <source>
        <dbReference type="ARBA" id="ARBA00009592"/>
    </source>
</evidence>
<dbReference type="PANTHER" id="PTHR48063:SF98">
    <property type="entry name" value="LRR RECEPTOR-LIKE SERINE_THREONINE-PROTEIN KINASE FLS2"/>
    <property type="match status" value="1"/>
</dbReference>
<comment type="caution">
    <text evidence="16">The sequence shown here is derived from an EMBL/GenBank/DDBJ whole genome shotgun (WGS) entry which is preliminary data.</text>
</comment>
<keyword evidence="6 13" id="KW-0732">Signal</keyword>
<dbReference type="InterPro" id="IPR046956">
    <property type="entry name" value="RLP23-like"/>
</dbReference>
<accession>A0ABC8SVJ5</accession>
<proteinExistence type="inferred from homology"/>
<dbReference type="GO" id="GO:0005886">
    <property type="term" value="C:plasma membrane"/>
    <property type="evidence" value="ECO:0007669"/>
    <property type="project" value="UniProtKB-SubCell"/>
</dbReference>
<dbReference type="SMART" id="SM00369">
    <property type="entry name" value="LRR_TYP"/>
    <property type="match status" value="8"/>
</dbReference>
<keyword evidence="17" id="KW-1185">Reference proteome</keyword>
<comment type="similarity">
    <text evidence="2">Belongs to the RLP family.</text>
</comment>
<evidence type="ECO:0000256" key="3">
    <source>
        <dbReference type="ARBA" id="ARBA00022475"/>
    </source>
</evidence>
<evidence type="ECO:0000256" key="9">
    <source>
        <dbReference type="ARBA" id="ARBA00023136"/>
    </source>
</evidence>
<dbReference type="Pfam" id="PF00560">
    <property type="entry name" value="LRR_1"/>
    <property type="match status" value="3"/>
</dbReference>
<feature type="domain" description="Disease resistance R13L4/SHOC-2-like LRR" evidence="15">
    <location>
        <begin position="222"/>
        <end position="443"/>
    </location>
</feature>
<dbReference type="PROSITE" id="PS51450">
    <property type="entry name" value="LRR"/>
    <property type="match status" value="1"/>
</dbReference>
<evidence type="ECO:0000259" key="15">
    <source>
        <dbReference type="Pfam" id="PF23598"/>
    </source>
</evidence>
<name>A0ABC8SVJ5_9AQUA</name>
<dbReference type="InterPro" id="IPR055414">
    <property type="entry name" value="LRR_R13L4/SHOC2-like"/>
</dbReference>
<evidence type="ECO:0000256" key="4">
    <source>
        <dbReference type="ARBA" id="ARBA00022614"/>
    </source>
</evidence>
<feature type="domain" description="Leucine-rich repeat-containing N-terminal plant-type" evidence="14">
    <location>
        <begin position="33"/>
        <end position="73"/>
    </location>
</feature>
<dbReference type="EMBL" id="CAUOFW020003613">
    <property type="protein sequence ID" value="CAK9160945.1"/>
    <property type="molecule type" value="Genomic_DNA"/>
</dbReference>
<evidence type="ECO:0000256" key="5">
    <source>
        <dbReference type="ARBA" id="ARBA00022692"/>
    </source>
</evidence>
<keyword evidence="11" id="KW-0325">Glycoprotein</keyword>
<reference evidence="16 17" key="1">
    <citation type="submission" date="2024-02" db="EMBL/GenBank/DDBJ databases">
        <authorList>
            <person name="Vignale AGUSTIN F."/>
            <person name="Sosa J E."/>
            <person name="Modenutti C."/>
        </authorList>
    </citation>
    <scope>NUCLEOTIDE SEQUENCE [LARGE SCALE GENOMIC DNA]</scope>
</reference>
<keyword evidence="7" id="KW-0677">Repeat</keyword>
<comment type="subcellular location">
    <subcellularLocation>
        <location evidence="1">Cell membrane</location>
        <topology evidence="1">Single-pass type I membrane protein</topology>
    </subcellularLocation>
</comment>
<dbReference type="Pfam" id="PF13516">
    <property type="entry name" value="LRR_6"/>
    <property type="match status" value="1"/>
</dbReference>
<dbReference type="FunFam" id="3.80.10.10:FF:000095">
    <property type="entry name" value="LRR receptor-like serine/threonine-protein kinase GSO1"/>
    <property type="match status" value="1"/>
</dbReference>
<dbReference type="Pfam" id="PF23598">
    <property type="entry name" value="LRR_14"/>
    <property type="match status" value="1"/>
</dbReference>
<evidence type="ECO:0000259" key="14">
    <source>
        <dbReference type="Pfam" id="PF08263"/>
    </source>
</evidence>
<dbReference type="InterPro" id="IPR003591">
    <property type="entry name" value="Leu-rich_rpt_typical-subtyp"/>
</dbReference>
<evidence type="ECO:0000256" key="12">
    <source>
        <dbReference type="SAM" id="Phobius"/>
    </source>
</evidence>
<keyword evidence="3" id="KW-1003">Cell membrane</keyword>
<dbReference type="FunFam" id="3.80.10.10:FF:001347">
    <property type="entry name" value="LRR receptor-like serine/threonine-protein kinase GSO2"/>
    <property type="match status" value="1"/>
</dbReference>
<dbReference type="Proteomes" id="UP001642360">
    <property type="component" value="Unassembled WGS sequence"/>
</dbReference>
<evidence type="ECO:0000313" key="16">
    <source>
        <dbReference type="EMBL" id="CAK9160945.1"/>
    </source>
</evidence>
<evidence type="ECO:0000256" key="8">
    <source>
        <dbReference type="ARBA" id="ARBA00022989"/>
    </source>
</evidence>
<feature type="chain" id="PRO_5044825727" description="Leucine-rich repeat-containing N-terminal plant-type domain-containing protein" evidence="13">
    <location>
        <begin position="25"/>
        <end position="924"/>
    </location>
</feature>
<dbReference type="InterPro" id="IPR013210">
    <property type="entry name" value="LRR_N_plant-typ"/>
</dbReference>
<evidence type="ECO:0000256" key="11">
    <source>
        <dbReference type="ARBA" id="ARBA00023180"/>
    </source>
</evidence>
<keyword evidence="9 12" id="KW-0472">Membrane</keyword>
<feature type="transmembrane region" description="Helical" evidence="12">
    <location>
        <begin position="860"/>
        <end position="883"/>
    </location>
</feature>
<keyword evidence="5 12" id="KW-0812">Transmembrane</keyword>
<organism evidence="16 17">
    <name type="scientific">Ilex paraguariensis</name>
    <name type="common">yerba mate</name>
    <dbReference type="NCBI Taxonomy" id="185542"/>
    <lineage>
        <taxon>Eukaryota</taxon>
        <taxon>Viridiplantae</taxon>
        <taxon>Streptophyta</taxon>
        <taxon>Embryophyta</taxon>
        <taxon>Tracheophyta</taxon>
        <taxon>Spermatophyta</taxon>
        <taxon>Magnoliopsida</taxon>
        <taxon>eudicotyledons</taxon>
        <taxon>Gunneridae</taxon>
        <taxon>Pentapetalae</taxon>
        <taxon>asterids</taxon>
        <taxon>campanulids</taxon>
        <taxon>Aquifoliales</taxon>
        <taxon>Aquifoliaceae</taxon>
        <taxon>Ilex</taxon>
    </lineage>
</organism>
<dbReference type="InterPro" id="IPR032675">
    <property type="entry name" value="LRR_dom_sf"/>
</dbReference>
<protein>
    <recommendedName>
        <fullName evidence="18">Leucine-rich repeat-containing N-terminal plant-type domain-containing protein</fullName>
    </recommendedName>
</protein>
<evidence type="ECO:0008006" key="18">
    <source>
        <dbReference type="Google" id="ProtNLM"/>
    </source>
</evidence>
<evidence type="ECO:0000256" key="10">
    <source>
        <dbReference type="ARBA" id="ARBA00023170"/>
    </source>
</evidence>
<evidence type="ECO:0000256" key="6">
    <source>
        <dbReference type="ARBA" id="ARBA00022729"/>
    </source>
</evidence>
<keyword evidence="10" id="KW-0675">Receptor</keyword>
<dbReference type="PANTHER" id="PTHR48063">
    <property type="entry name" value="LRR RECEPTOR-LIKE KINASE"/>
    <property type="match status" value="1"/>
</dbReference>
<dbReference type="Pfam" id="PF08263">
    <property type="entry name" value="LRRNT_2"/>
    <property type="match status" value="1"/>
</dbReference>
<gene>
    <name evidence="16" type="ORF">ILEXP_LOCUS29737</name>
</gene>